<dbReference type="EMBL" id="JAACNH010000003">
    <property type="protein sequence ID" value="KAG8447669.1"/>
    <property type="molecule type" value="Genomic_DNA"/>
</dbReference>
<evidence type="ECO:0000313" key="7">
    <source>
        <dbReference type="EMBL" id="KAG8447669.1"/>
    </source>
</evidence>
<dbReference type="GO" id="GO:0005615">
    <property type="term" value="C:extracellular space"/>
    <property type="evidence" value="ECO:0007669"/>
    <property type="project" value="UniProtKB-KW"/>
</dbReference>
<dbReference type="Gene3D" id="2.60.120.40">
    <property type="match status" value="1"/>
</dbReference>
<comment type="subcellular location">
    <subcellularLocation>
        <location evidence="1">Membrane</location>
    </subcellularLocation>
</comment>
<dbReference type="InterPro" id="IPR006052">
    <property type="entry name" value="TNF_dom"/>
</dbReference>
<dbReference type="GO" id="GO:0016020">
    <property type="term" value="C:membrane"/>
    <property type="evidence" value="ECO:0007669"/>
    <property type="project" value="UniProtKB-SubCell"/>
</dbReference>
<comment type="caution">
    <text evidence="7">The sequence shown here is derived from an EMBL/GenBank/DDBJ whole genome shotgun (WGS) entry which is preliminary data.</text>
</comment>
<feature type="domain" description="THD" evidence="6">
    <location>
        <begin position="78"/>
        <end position="222"/>
    </location>
</feature>
<evidence type="ECO:0000256" key="2">
    <source>
        <dbReference type="ARBA" id="ARBA00008670"/>
    </source>
</evidence>
<dbReference type="GO" id="GO:0006955">
    <property type="term" value="P:immune response"/>
    <property type="evidence" value="ECO:0007669"/>
    <property type="project" value="InterPro"/>
</dbReference>
<reference evidence="7" key="1">
    <citation type="thesis" date="2020" institute="ProQuest LLC" country="789 East Eisenhower Parkway, Ann Arbor, MI, USA">
        <title>Comparative Genomics and Chromosome Evolution.</title>
        <authorList>
            <person name="Mudd A.B."/>
        </authorList>
    </citation>
    <scope>NUCLEOTIDE SEQUENCE</scope>
    <source>
        <strain evidence="7">Female2</strain>
        <tissue evidence="7">Blood</tissue>
    </source>
</reference>
<dbReference type="PROSITE" id="PS50049">
    <property type="entry name" value="THD_2"/>
    <property type="match status" value="1"/>
</dbReference>
<sequence>MELHINVPQEENQITDYRARLSPLHDKGLRRLKIIVTFCALGLCFLAALIGYQMVQGFILWQKVKELSKAAKFNVAKPSAHLTGFRKSVSKPFVIEWENHLGLAFMKGGMKYFNGTLEIPTSGYYFVYSQVSFLLTSPSVGEKNKKKTHVLQTVKKITTGYPEPEDIVSGDNSIYENDSYYPIYLGALLYMKAKDRLYVEVNNIQLVDVTKNDKTFFGAFMV</sequence>
<dbReference type="SMART" id="SM00207">
    <property type="entry name" value="TNF"/>
    <property type="match status" value="1"/>
</dbReference>
<keyword evidence="5" id="KW-1133">Transmembrane helix</keyword>
<organism evidence="7 8">
    <name type="scientific">Hymenochirus boettgeri</name>
    <name type="common">Congo dwarf clawed frog</name>
    <dbReference type="NCBI Taxonomy" id="247094"/>
    <lineage>
        <taxon>Eukaryota</taxon>
        <taxon>Metazoa</taxon>
        <taxon>Chordata</taxon>
        <taxon>Craniata</taxon>
        <taxon>Vertebrata</taxon>
        <taxon>Euteleostomi</taxon>
        <taxon>Amphibia</taxon>
        <taxon>Batrachia</taxon>
        <taxon>Anura</taxon>
        <taxon>Pipoidea</taxon>
        <taxon>Pipidae</taxon>
        <taxon>Pipinae</taxon>
        <taxon>Hymenochirus</taxon>
    </lineage>
</organism>
<keyword evidence="3" id="KW-0202">Cytokine</keyword>
<comment type="similarity">
    <text evidence="2">Belongs to the tumor necrosis factor family.</text>
</comment>
<keyword evidence="4 5" id="KW-0472">Membrane</keyword>
<evidence type="ECO:0000313" key="8">
    <source>
        <dbReference type="Proteomes" id="UP000812440"/>
    </source>
</evidence>
<dbReference type="PANTHER" id="PTHR11471">
    <property type="entry name" value="TUMOR NECROSIS FACTOR FAMILY MEMBER"/>
    <property type="match status" value="1"/>
</dbReference>
<protein>
    <recommendedName>
        <fullName evidence="6">THD domain-containing protein</fullName>
    </recommendedName>
</protein>
<evidence type="ECO:0000259" key="6">
    <source>
        <dbReference type="PROSITE" id="PS50049"/>
    </source>
</evidence>
<proteinExistence type="inferred from homology"/>
<evidence type="ECO:0000256" key="1">
    <source>
        <dbReference type="ARBA" id="ARBA00004370"/>
    </source>
</evidence>
<dbReference type="GO" id="GO:0005164">
    <property type="term" value="F:tumor necrosis factor receptor binding"/>
    <property type="evidence" value="ECO:0007669"/>
    <property type="project" value="InterPro"/>
</dbReference>
<accession>A0A8T2JR08</accession>
<gene>
    <name evidence="7" type="ORF">GDO86_014977</name>
</gene>
<dbReference type="AlphaFoldDB" id="A0A8T2JR08"/>
<dbReference type="CDD" id="cd00184">
    <property type="entry name" value="TNF"/>
    <property type="match status" value="1"/>
</dbReference>
<dbReference type="Pfam" id="PF00229">
    <property type="entry name" value="TNF"/>
    <property type="match status" value="1"/>
</dbReference>
<dbReference type="InterPro" id="IPR008983">
    <property type="entry name" value="Tumour_necrosis_fac-like_dom"/>
</dbReference>
<dbReference type="PANTHER" id="PTHR11471:SF24">
    <property type="entry name" value="TUMOR NECROSIS FACTOR LIGAND SUPERFAMILY MEMBER 15"/>
    <property type="match status" value="1"/>
</dbReference>
<feature type="transmembrane region" description="Helical" evidence="5">
    <location>
        <begin position="34"/>
        <end position="55"/>
    </location>
</feature>
<name>A0A8T2JR08_9PIPI</name>
<dbReference type="GO" id="GO:0005125">
    <property type="term" value="F:cytokine activity"/>
    <property type="evidence" value="ECO:0007669"/>
    <property type="project" value="UniProtKB-KW"/>
</dbReference>
<evidence type="ECO:0000256" key="5">
    <source>
        <dbReference type="SAM" id="Phobius"/>
    </source>
</evidence>
<evidence type="ECO:0000256" key="4">
    <source>
        <dbReference type="ARBA" id="ARBA00023136"/>
    </source>
</evidence>
<dbReference type="OrthoDB" id="9936525at2759"/>
<keyword evidence="8" id="KW-1185">Reference proteome</keyword>
<evidence type="ECO:0000256" key="3">
    <source>
        <dbReference type="ARBA" id="ARBA00022514"/>
    </source>
</evidence>
<keyword evidence="5" id="KW-0812">Transmembrane</keyword>
<dbReference type="SUPFAM" id="SSF49842">
    <property type="entry name" value="TNF-like"/>
    <property type="match status" value="1"/>
</dbReference>
<dbReference type="Proteomes" id="UP000812440">
    <property type="component" value="Chromosome 8_10"/>
</dbReference>